<dbReference type="PANTHER" id="PTHR34385:SF1">
    <property type="entry name" value="PEPTIDOGLYCAN L-ALANYL-D-GLUTAMATE ENDOPEPTIDASE CWLK"/>
    <property type="match status" value="1"/>
</dbReference>
<dbReference type="GO" id="GO:0006508">
    <property type="term" value="P:proteolysis"/>
    <property type="evidence" value="ECO:0007669"/>
    <property type="project" value="InterPro"/>
</dbReference>
<organism evidence="2 3">
    <name type="scientific">Reinekea blandensis MED297</name>
    <dbReference type="NCBI Taxonomy" id="314283"/>
    <lineage>
        <taxon>Bacteria</taxon>
        <taxon>Pseudomonadati</taxon>
        <taxon>Pseudomonadota</taxon>
        <taxon>Gammaproteobacteria</taxon>
        <taxon>Oceanospirillales</taxon>
        <taxon>Saccharospirillaceae</taxon>
        <taxon>Reinekea</taxon>
    </lineage>
</organism>
<reference evidence="2 3" key="1">
    <citation type="submission" date="2006-02" db="EMBL/GenBank/DDBJ databases">
        <authorList>
            <person name="Pinhassi J."/>
            <person name="Pedros-Alio C."/>
            <person name="Ferriera S."/>
            <person name="Johnson J."/>
            <person name="Kravitz S."/>
            <person name="Halpern A."/>
            <person name="Remington K."/>
            <person name="Beeson K."/>
            <person name="Tran B."/>
            <person name="Rogers Y.-H."/>
            <person name="Friedman R."/>
            <person name="Venter J.C."/>
        </authorList>
    </citation>
    <scope>NUCLEOTIDE SEQUENCE [LARGE SCALE GENOMIC DNA]</scope>
    <source>
        <strain evidence="2 3">MED297</strain>
    </source>
</reference>
<comment type="caution">
    <text evidence="2">The sequence shown here is derived from an EMBL/GenBank/DDBJ whole genome shotgun (WGS) entry which is preliminary data.</text>
</comment>
<accession>A4BC17</accession>
<dbReference type="InterPro" id="IPR003709">
    <property type="entry name" value="VanY-like_core_dom"/>
</dbReference>
<dbReference type="InterPro" id="IPR009045">
    <property type="entry name" value="Zn_M74/Hedgehog-like"/>
</dbReference>
<name>A4BC17_9GAMM</name>
<gene>
    <name evidence="2" type="ORF">MED297_01735</name>
</gene>
<dbReference type="InterPro" id="IPR052179">
    <property type="entry name" value="DD-CPase-like"/>
</dbReference>
<dbReference type="STRING" id="314283.MED297_01735"/>
<proteinExistence type="predicted"/>
<dbReference type="PANTHER" id="PTHR34385">
    <property type="entry name" value="D-ALANYL-D-ALANINE CARBOXYPEPTIDASE"/>
    <property type="match status" value="1"/>
</dbReference>
<dbReference type="AlphaFoldDB" id="A4BC17"/>
<dbReference type="SUPFAM" id="SSF55166">
    <property type="entry name" value="Hedgehog/DD-peptidase"/>
    <property type="match status" value="1"/>
</dbReference>
<feature type="domain" description="D-alanyl-D-alanine carboxypeptidase-like core" evidence="1">
    <location>
        <begin position="300"/>
        <end position="403"/>
    </location>
</feature>
<evidence type="ECO:0000313" key="3">
    <source>
        <dbReference type="Proteomes" id="UP000005953"/>
    </source>
</evidence>
<evidence type="ECO:0000313" key="2">
    <source>
        <dbReference type="EMBL" id="EAR10502.1"/>
    </source>
</evidence>
<keyword evidence="3" id="KW-1185">Reference proteome</keyword>
<dbReference type="GO" id="GO:0008233">
    <property type="term" value="F:peptidase activity"/>
    <property type="evidence" value="ECO:0007669"/>
    <property type="project" value="InterPro"/>
</dbReference>
<dbReference type="CDD" id="cd14814">
    <property type="entry name" value="Peptidase_M15"/>
    <property type="match status" value="1"/>
</dbReference>
<dbReference type="Pfam" id="PF02557">
    <property type="entry name" value="VanY"/>
    <property type="match status" value="1"/>
</dbReference>
<dbReference type="Gene3D" id="3.30.1380.10">
    <property type="match status" value="1"/>
</dbReference>
<dbReference type="EMBL" id="AAOE01000004">
    <property type="protein sequence ID" value="EAR10502.1"/>
    <property type="molecule type" value="Genomic_DNA"/>
</dbReference>
<protein>
    <submittedName>
        <fullName evidence="2">Twin-arginine translocation pathway signal sequence domain protein</fullName>
    </submittedName>
</protein>
<dbReference type="HOGENOM" id="CLU_679475_0_0_6"/>
<sequence>MPVRLRPVGLLNDLSELSKPFTAARRTLVKRRDFIKQSLSASAVVVGTGYASFDMFRRTQPVAEMTVKERGLRAAARVVADGNPTSDEAMLDTLSSVIAEAKPELRVHSRPALAYEQHKAERLMAEIPAEGISTFAKNEDAPVIEEIVLSDTRPTGGPVSASDLNESAESVQEKVANFEANFHDDVVLTEEDYQMLVASLERVNRVQSYVGFGNFNILSFDDALKYARYSPRIGEFTKAELEFLDKMFHYDSSQLGFFGEKVVGKQTHVISEKDVIKMPGTGHYVFRGHSEKFYNQIRNEVGDSLILTSGVRNVMKQYQLFLAKTVQASGNMSRASRSLAPPGHSYHAIGDFDVGQVGGGLQNFTAAFAETDEFKRLQDLGYVRIRYTADNQLGVRYEPWHIRVV</sequence>
<dbReference type="Proteomes" id="UP000005953">
    <property type="component" value="Unassembled WGS sequence"/>
</dbReference>
<evidence type="ECO:0000259" key="1">
    <source>
        <dbReference type="Pfam" id="PF02557"/>
    </source>
</evidence>